<evidence type="ECO:0000256" key="4">
    <source>
        <dbReference type="ARBA" id="ARBA00022857"/>
    </source>
</evidence>
<keyword evidence="4" id="KW-0521">NADP</keyword>
<dbReference type="Gene3D" id="3.50.50.60">
    <property type="entry name" value="FAD/NAD(P)-binding domain"/>
    <property type="match status" value="2"/>
</dbReference>
<evidence type="ECO:0000256" key="5">
    <source>
        <dbReference type="ARBA" id="ARBA00023002"/>
    </source>
</evidence>
<keyword evidence="2" id="KW-0285">Flavoprotein</keyword>
<accession>A0A427XLX9</accession>
<comment type="similarity">
    <text evidence="1">Belongs to the FMO family.</text>
</comment>
<evidence type="ECO:0000256" key="3">
    <source>
        <dbReference type="ARBA" id="ARBA00022827"/>
    </source>
</evidence>
<evidence type="ECO:0000313" key="8">
    <source>
        <dbReference type="Proteomes" id="UP000279236"/>
    </source>
</evidence>
<comment type="caution">
    <text evidence="7">The sequence shown here is derived from an EMBL/GenBank/DDBJ whole genome shotgun (WGS) entry which is preliminary data.</text>
</comment>
<evidence type="ECO:0000256" key="2">
    <source>
        <dbReference type="ARBA" id="ARBA00022630"/>
    </source>
</evidence>
<protein>
    <recommendedName>
        <fullName evidence="9">Monooxygenase</fullName>
    </recommendedName>
</protein>
<evidence type="ECO:0008006" key="9">
    <source>
        <dbReference type="Google" id="ProtNLM"/>
    </source>
</evidence>
<keyword evidence="3" id="KW-0274">FAD</keyword>
<dbReference type="GO" id="GO:0050661">
    <property type="term" value="F:NADP binding"/>
    <property type="evidence" value="ECO:0007669"/>
    <property type="project" value="InterPro"/>
</dbReference>
<dbReference type="InterPro" id="IPR050346">
    <property type="entry name" value="FMO-like"/>
</dbReference>
<name>A0A427XLX9_9TREE</name>
<dbReference type="STRING" id="105984.A0A427XLX9"/>
<dbReference type="EMBL" id="RSCE01000009">
    <property type="protein sequence ID" value="RSH79939.1"/>
    <property type="molecule type" value="Genomic_DNA"/>
</dbReference>
<keyword evidence="5" id="KW-0560">Oxidoreductase</keyword>
<dbReference type="InterPro" id="IPR020946">
    <property type="entry name" value="Flavin_mOase-like"/>
</dbReference>
<gene>
    <name evidence="7" type="ORF">EHS24_009607</name>
</gene>
<reference evidence="7 8" key="1">
    <citation type="submission" date="2018-11" db="EMBL/GenBank/DDBJ databases">
        <title>Genome sequence of Apiotrichum porosum DSM 27194.</title>
        <authorList>
            <person name="Aliyu H."/>
            <person name="Gorte O."/>
            <person name="Ochsenreither K."/>
        </authorList>
    </citation>
    <scope>NUCLEOTIDE SEQUENCE [LARGE SCALE GENOMIC DNA]</scope>
    <source>
        <strain evidence="7 8">DSM 27194</strain>
    </source>
</reference>
<dbReference type="Proteomes" id="UP000279236">
    <property type="component" value="Unassembled WGS sequence"/>
</dbReference>
<evidence type="ECO:0000256" key="1">
    <source>
        <dbReference type="ARBA" id="ARBA00009183"/>
    </source>
</evidence>
<dbReference type="SUPFAM" id="SSF51905">
    <property type="entry name" value="FAD/NAD(P)-binding domain"/>
    <property type="match status" value="2"/>
</dbReference>
<dbReference type="PRINTS" id="PR00419">
    <property type="entry name" value="ADXRDTASE"/>
</dbReference>
<dbReference type="RefSeq" id="XP_028475048.1">
    <property type="nucleotide sequence ID" value="XM_028624880.1"/>
</dbReference>
<dbReference type="GO" id="GO:0050660">
    <property type="term" value="F:flavin adenine dinucleotide binding"/>
    <property type="evidence" value="ECO:0007669"/>
    <property type="project" value="InterPro"/>
</dbReference>
<feature type="region of interest" description="Disordered" evidence="6">
    <location>
        <begin position="68"/>
        <end position="87"/>
    </location>
</feature>
<dbReference type="Pfam" id="PF00743">
    <property type="entry name" value="FMO-like"/>
    <property type="match status" value="2"/>
</dbReference>
<dbReference type="AlphaFoldDB" id="A0A427XLX9"/>
<organism evidence="7 8">
    <name type="scientific">Apiotrichum porosum</name>
    <dbReference type="NCBI Taxonomy" id="105984"/>
    <lineage>
        <taxon>Eukaryota</taxon>
        <taxon>Fungi</taxon>
        <taxon>Dikarya</taxon>
        <taxon>Basidiomycota</taxon>
        <taxon>Agaricomycotina</taxon>
        <taxon>Tremellomycetes</taxon>
        <taxon>Trichosporonales</taxon>
        <taxon>Trichosporonaceae</taxon>
        <taxon>Apiotrichum</taxon>
    </lineage>
</organism>
<dbReference type="GO" id="GO:0004499">
    <property type="term" value="F:N,N-dimethylaniline monooxygenase activity"/>
    <property type="evidence" value="ECO:0007669"/>
    <property type="project" value="InterPro"/>
</dbReference>
<dbReference type="InterPro" id="IPR036188">
    <property type="entry name" value="FAD/NAD-bd_sf"/>
</dbReference>
<sequence>MLVHPIKRVAVIGAGPAGAIAIDSLVREQAFDLIRVFERREGPGGCWIGDTTRPPTLSNFDALAARTADPPLPVPTTLPASTPRSDVPRFDESSVYPYLETNVDASTMEFSEEPFPTEPSDWSVAHHGPDTPFRPWKAVRQYVTDLIERNGYEDLVNYNTSVENVEKVGDEWKVTLRRIGSQSDYWWVEWFDAVVVASGHFWVPYVPKIEGLEAFEKSQPGSVIHSKHFRGRHLYEGKRVVVVGASVSSADIAVDLVKSAQTPVHAITVGHNFNPYFGDHAFKHPGIENHPSISRVQDRTVYLTDGSKIDNVDHLIFGTGYSWSLPFLPSVPIRNNRVLDLYQHVVWRHDPTLLFIGAVGAGLTFKIFEWQAVLAARILSGRAKLPPVEEQLAWEEQRVKERGDSPKFSVIHPDFEDYFETLRAFAGEEGGRQLPKFRREWVRSFMEGHDRRIAMWKKLNAEAEKEANL</sequence>
<dbReference type="GeneID" id="39594150"/>
<dbReference type="OrthoDB" id="66881at2759"/>
<dbReference type="InterPro" id="IPR000960">
    <property type="entry name" value="Flavin_mOase"/>
</dbReference>
<dbReference type="PIRSF" id="PIRSF000332">
    <property type="entry name" value="FMO"/>
    <property type="match status" value="1"/>
</dbReference>
<keyword evidence="8" id="KW-1185">Reference proteome</keyword>
<dbReference type="PANTHER" id="PTHR23023">
    <property type="entry name" value="DIMETHYLANILINE MONOOXYGENASE"/>
    <property type="match status" value="1"/>
</dbReference>
<evidence type="ECO:0000256" key="6">
    <source>
        <dbReference type="SAM" id="MobiDB-lite"/>
    </source>
</evidence>
<proteinExistence type="inferred from homology"/>
<evidence type="ECO:0000313" key="7">
    <source>
        <dbReference type="EMBL" id="RSH79939.1"/>
    </source>
</evidence>